<dbReference type="InterPro" id="IPR036291">
    <property type="entry name" value="NAD(P)-bd_dom_sf"/>
</dbReference>
<dbReference type="AlphaFoldDB" id="A0A9P6RS08"/>
<dbReference type="InterPro" id="IPR002347">
    <property type="entry name" value="SDR_fam"/>
</dbReference>
<protein>
    <submittedName>
        <fullName evidence="4">Dehydrogenase</fullName>
    </submittedName>
</protein>
<comment type="caution">
    <text evidence="4">The sequence shown here is derived from an EMBL/GenBank/DDBJ whole genome shotgun (WGS) entry which is preliminary data.</text>
</comment>
<dbReference type="Gene3D" id="3.40.50.720">
    <property type="entry name" value="NAD(P)-binding Rossmann-like Domain"/>
    <property type="match status" value="1"/>
</dbReference>
<dbReference type="InterPro" id="IPR020904">
    <property type="entry name" value="Sc_DH/Rdtase_CS"/>
</dbReference>
<sequence>MVYPKCRSFTPCEGTVRAIVNKGGKVIVFDINEEGGKAIASGLSDSVFWPGPTDVASEDSVKASIKKGVSKFGNISGVVNCGGIGLVQKIVLRNGEPQPLEIFEKVVRINLVGTFNVSRLIAAHIIANNKTSSEKEEDPGVIINVSSIAYTDGFSGMTAYSASKGGVAGMTLPMARDLAGHVRVCAIAPGFFGTAMGNTIKTSILENNMIHPFRMGKPSEFAHLACAIIENPMMNGEVVRIDGAARLGKL</sequence>
<dbReference type="GO" id="GO:0016491">
    <property type="term" value="F:oxidoreductase activity"/>
    <property type="evidence" value="ECO:0007669"/>
    <property type="project" value="UniProtKB-KW"/>
</dbReference>
<proteinExistence type="inferred from homology"/>
<dbReference type="Pfam" id="PF00106">
    <property type="entry name" value="adh_short"/>
    <property type="match status" value="1"/>
</dbReference>
<dbReference type="OrthoDB" id="3819888at2759"/>
<dbReference type="EMBL" id="JAAAIP010000091">
    <property type="protein sequence ID" value="KAG0326119.1"/>
    <property type="molecule type" value="Genomic_DNA"/>
</dbReference>
<dbReference type="PANTHER" id="PTHR43658:SF8">
    <property type="entry name" value="17-BETA-HYDROXYSTEROID DEHYDROGENASE 14-RELATED"/>
    <property type="match status" value="1"/>
</dbReference>
<keyword evidence="1" id="KW-0521">NADP</keyword>
<accession>A0A9P6RS08</accession>
<keyword evidence="5" id="KW-1185">Reference proteome</keyword>
<dbReference type="Proteomes" id="UP000738325">
    <property type="component" value="Unassembled WGS sequence"/>
</dbReference>
<reference evidence="4" key="1">
    <citation type="journal article" date="2020" name="Fungal Divers.">
        <title>Resolving the Mortierellaceae phylogeny through synthesis of multi-gene phylogenetics and phylogenomics.</title>
        <authorList>
            <person name="Vandepol N."/>
            <person name="Liber J."/>
            <person name="Desiro A."/>
            <person name="Na H."/>
            <person name="Kennedy M."/>
            <person name="Barry K."/>
            <person name="Grigoriev I.V."/>
            <person name="Miller A.N."/>
            <person name="O'Donnell K."/>
            <person name="Stajich J.E."/>
            <person name="Bonito G."/>
        </authorList>
    </citation>
    <scope>NUCLEOTIDE SEQUENCE</scope>
    <source>
        <strain evidence="4">REB-010B</strain>
    </source>
</reference>
<dbReference type="PANTHER" id="PTHR43658">
    <property type="entry name" value="SHORT-CHAIN DEHYDROGENASE/REDUCTASE"/>
    <property type="match status" value="1"/>
</dbReference>
<evidence type="ECO:0000256" key="3">
    <source>
        <dbReference type="RuleBase" id="RU000363"/>
    </source>
</evidence>
<dbReference type="PRINTS" id="PR00081">
    <property type="entry name" value="GDHRDH"/>
</dbReference>
<name>A0A9P6RS08_9FUNG</name>
<evidence type="ECO:0000256" key="1">
    <source>
        <dbReference type="ARBA" id="ARBA00022857"/>
    </source>
</evidence>
<keyword evidence="2" id="KW-0560">Oxidoreductase</keyword>
<dbReference type="PRINTS" id="PR00080">
    <property type="entry name" value="SDRFAMILY"/>
</dbReference>
<gene>
    <name evidence="4" type="primary">FADB2X</name>
    <name evidence="4" type="ORF">BGZ99_010097</name>
</gene>
<dbReference type="PROSITE" id="PS00061">
    <property type="entry name" value="ADH_SHORT"/>
    <property type="match status" value="1"/>
</dbReference>
<comment type="similarity">
    <text evidence="3">Belongs to the short-chain dehydrogenases/reductases (SDR) family.</text>
</comment>
<dbReference type="SUPFAM" id="SSF51735">
    <property type="entry name" value="NAD(P)-binding Rossmann-fold domains"/>
    <property type="match status" value="1"/>
</dbReference>
<organism evidence="4 5">
    <name type="scientific">Dissophora globulifera</name>
    <dbReference type="NCBI Taxonomy" id="979702"/>
    <lineage>
        <taxon>Eukaryota</taxon>
        <taxon>Fungi</taxon>
        <taxon>Fungi incertae sedis</taxon>
        <taxon>Mucoromycota</taxon>
        <taxon>Mortierellomycotina</taxon>
        <taxon>Mortierellomycetes</taxon>
        <taxon>Mortierellales</taxon>
        <taxon>Mortierellaceae</taxon>
        <taxon>Dissophora</taxon>
    </lineage>
</organism>
<evidence type="ECO:0000256" key="2">
    <source>
        <dbReference type="ARBA" id="ARBA00023002"/>
    </source>
</evidence>
<evidence type="ECO:0000313" key="4">
    <source>
        <dbReference type="EMBL" id="KAG0326119.1"/>
    </source>
</evidence>
<evidence type="ECO:0000313" key="5">
    <source>
        <dbReference type="Proteomes" id="UP000738325"/>
    </source>
</evidence>